<keyword evidence="4" id="KW-1185">Reference proteome</keyword>
<dbReference type="PANTHER" id="PTHR47665">
    <property type="entry name" value="HISTONE DEACETYLASE-LIKE PROTEIN"/>
    <property type="match status" value="1"/>
</dbReference>
<gene>
    <name evidence="3" type="ORF">CEPIT_LOCUS5537</name>
</gene>
<dbReference type="PROSITE" id="PS50271">
    <property type="entry name" value="ZF_UBP"/>
    <property type="match status" value="1"/>
</dbReference>
<feature type="domain" description="UBP-type" evidence="2">
    <location>
        <begin position="19"/>
        <end position="104"/>
    </location>
</feature>
<evidence type="ECO:0000256" key="1">
    <source>
        <dbReference type="PROSITE-ProRule" id="PRU00502"/>
    </source>
</evidence>
<dbReference type="Pfam" id="PF02148">
    <property type="entry name" value="zf-UBP"/>
    <property type="match status" value="1"/>
</dbReference>
<keyword evidence="1" id="KW-0479">Metal-binding</keyword>
<dbReference type="EMBL" id="CAMAPF010000029">
    <property type="protein sequence ID" value="CAH9075609.1"/>
    <property type="molecule type" value="Genomic_DNA"/>
</dbReference>
<dbReference type="InterPro" id="IPR013083">
    <property type="entry name" value="Znf_RING/FYVE/PHD"/>
</dbReference>
<dbReference type="PANTHER" id="PTHR47665:SF1">
    <property type="entry name" value="HISTONE DEACETYLASE-LIKE PROTEIN"/>
    <property type="match status" value="1"/>
</dbReference>
<protein>
    <recommendedName>
        <fullName evidence="2">UBP-type domain-containing protein</fullName>
    </recommendedName>
</protein>
<name>A0AAV0CJ39_9ASTE</name>
<evidence type="ECO:0000313" key="3">
    <source>
        <dbReference type="EMBL" id="CAH9075609.1"/>
    </source>
</evidence>
<dbReference type="SUPFAM" id="SSF57850">
    <property type="entry name" value="RING/U-box"/>
    <property type="match status" value="1"/>
</dbReference>
<evidence type="ECO:0000313" key="4">
    <source>
        <dbReference type="Proteomes" id="UP001152523"/>
    </source>
</evidence>
<sequence length="104" mass="11854">MLKSVPDQRSNELNMIASLHNPHLAHIPIVVTPSNECQHPSENCLCPSCKQVFCSQFMNKHMGEHHQRMNRTIVLSFTDLLVWCFSCDAYFDVPAIQALHVAHL</sequence>
<dbReference type="InterPro" id="IPR001607">
    <property type="entry name" value="Znf_UBP"/>
</dbReference>
<dbReference type="Proteomes" id="UP001152523">
    <property type="component" value="Unassembled WGS sequence"/>
</dbReference>
<comment type="caution">
    <text evidence="3">The sequence shown here is derived from an EMBL/GenBank/DDBJ whole genome shotgun (WGS) entry which is preliminary data.</text>
</comment>
<dbReference type="GO" id="GO:0008270">
    <property type="term" value="F:zinc ion binding"/>
    <property type="evidence" value="ECO:0007669"/>
    <property type="project" value="UniProtKB-KW"/>
</dbReference>
<accession>A0AAV0CJ39</accession>
<feature type="non-terminal residue" evidence="3">
    <location>
        <position position="104"/>
    </location>
</feature>
<organism evidence="3 4">
    <name type="scientific">Cuscuta epithymum</name>
    <dbReference type="NCBI Taxonomy" id="186058"/>
    <lineage>
        <taxon>Eukaryota</taxon>
        <taxon>Viridiplantae</taxon>
        <taxon>Streptophyta</taxon>
        <taxon>Embryophyta</taxon>
        <taxon>Tracheophyta</taxon>
        <taxon>Spermatophyta</taxon>
        <taxon>Magnoliopsida</taxon>
        <taxon>eudicotyledons</taxon>
        <taxon>Gunneridae</taxon>
        <taxon>Pentapetalae</taxon>
        <taxon>asterids</taxon>
        <taxon>lamiids</taxon>
        <taxon>Solanales</taxon>
        <taxon>Convolvulaceae</taxon>
        <taxon>Cuscuteae</taxon>
        <taxon>Cuscuta</taxon>
        <taxon>Cuscuta subgen. Cuscuta</taxon>
    </lineage>
</organism>
<reference evidence="3" key="1">
    <citation type="submission" date="2022-07" db="EMBL/GenBank/DDBJ databases">
        <authorList>
            <person name="Macas J."/>
            <person name="Novak P."/>
            <person name="Neumann P."/>
        </authorList>
    </citation>
    <scope>NUCLEOTIDE SEQUENCE</scope>
</reference>
<dbReference type="AlphaFoldDB" id="A0AAV0CJ39"/>
<dbReference type="Gene3D" id="3.30.40.10">
    <property type="entry name" value="Zinc/RING finger domain, C3HC4 (zinc finger)"/>
    <property type="match status" value="1"/>
</dbReference>
<evidence type="ECO:0000259" key="2">
    <source>
        <dbReference type="PROSITE" id="PS50271"/>
    </source>
</evidence>
<proteinExistence type="predicted"/>
<keyword evidence="1" id="KW-0863">Zinc-finger</keyword>
<keyword evidence="1" id="KW-0862">Zinc</keyword>